<dbReference type="HAMAP" id="MF_00003">
    <property type="entry name" value="RbfA"/>
    <property type="match status" value="1"/>
</dbReference>
<keyword evidence="1 2" id="KW-0690">Ribosome biogenesis</keyword>
<dbReference type="NCBIfam" id="TIGR00082">
    <property type="entry name" value="rbfA"/>
    <property type="match status" value="1"/>
</dbReference>
<evidence type="ECO:0000256" key="1">
    <source>
        <dbReference type="ARBA" id="ARBA00022517"/>
    </source>
</evidence>
<dbReference type="PANTHER" id="PTHR33515">
    <property type="entry name" value="RIBOSOME-BINDING FACTOR A, CHLOROPLASTIC-RELATED"/>
    <property type="match status" value="1"/>
</dbReference>
<dbReference type="GO" id="GO:0030490">
    <property type="term" value="P:maturation of SSU-rRNA"/>
    <property type="evidence" value="ECO:0007669"/>
    <property type="project" value="UniProtKB-UniRule"/>
</dbReference>
<dbReference type="PANTHER" id="PTHR33515:SF1">
    <property type="entry name" value="RIBOSOME-BINDING FACTOR A, CHLOROPLASTIC-RELATED"/>
    <property type="match status" value="1"/>
</dbReference>
<evidence type="ECO:0000313" key="3">
    <source>
        <dbReference type="EMBL" id="AGQ19152.1"/>
    </source>
</evidence>
<name>S5DVY9_9ACTN</name>
<comment type="subunit">
    <text evidence="2">Monomer. Binds 30S ribosomal subunits, but not 50S ribosomal subunits or 70S ribosomes.</text>
</comment>
<reference evidence="3" key="1">
    <citation type="journal article" date="2013" name="Sci. Rep.">
        <title>Metagenomics uncovers a new group of low GC and ultra-small marine Actinobacteria.</title>
        <authorList>
            <person name="Ghai R."/>
            <person name="Mizuno C.M."/>
            <person name="Picazo A."/>
            <person name="Camacho A."/>
            <person name="Rodriguez-Valera F."/>
        </authorList>
    </citation>
    <scope>NUCLEOTIDE SEQUENCE</scope>
</reference>
<dbReference type="GO" id="GO:0043024">
    <property type="term" value="F:ribosomal small subunit binding"/>
    <property type="evidence" value="ECO:0007669"/>
    <property type="project" value="TreeGrafter"/>
</dbReference>
<comment type="subcellular location">
    <subcellularLocation>
        <location evidence="2">Cytoplasm</location>
    </subcellularLocation>
</comment>
<evidence type="ECO:0000256" key="2">
    <source>
        <dbReference type="HAMAP-Rule" id="MF_00003"/>
    </source>
</evidence>
<dbReference type="EMBL" id="KC811123">
    <property type="protein sequence ID" value="AGQ19152.1"/>
    <property type="molecule type" value="Genomic_DNA"/>
</dbReference>
<sequence length="115" mass="12933">MSNQKRGGRINRINPLIQKIISEALLRNSDPSLNKATVTHVSTSPDLKKAMVFVSSLEGNEGSLKSSLEKNRIKIQKVVGREMTTKNVPKIIFEVDSTFNNVIRINELLDRTQNE</sequence>
<dbReference type="InterPro" id="IPR023799">
    <property type="entry name" value="RbfA_dom_sf"/>
</dbReference>
<dbReference type="Pfam" id="PF02033">
    <property type="entry name" value="RBFA"/>
    <property type="match status" value="1"/>
</dbReference>
<dbReference type="GO" id="GO:0005829">
    <property type="term" value="C:cytosol"/>
    <property type="evidence" value="ECO:0007669"/>
    <property type="project" value="TreeGrafter"/>
</dbReference>
<dbReference type="SUPFAM" id="SSF89919">
    <property type="entry name" value="Ribosome-binding factor A, RbfA"/>
    <property type="match status" value="1"/>
</dbReference>
<dbReference type="Gene3D" id="3.30.300.20">
    <property type="match status" value="1"/>
</dbReference>
<keyword evidence="2" id="KW-0963">Cytoplasm</keyword>
<protein>
    <recommendedName>
        <fullName evidence="2">Ribosome-binding factor A</fullName>
    </recommendedName>
</protein>
<gene>
    <name evidence="2" type="primary">rbfA</name>
</gene>
<accession>S5DVY9</accession>
<dbReference type="InterPro" id="IPR000238">
    <property type="entry name" value="RbfA"/>
</dbReference>
<comment type="function">
    <text evidence="2">One of several proteins that assist in the late maturation steps of the functional core of the 30S ribosomal subunit. Associates with free 30S ribosomal subunits (but not with 30S subunits that are part of 70S ribosomes or polysomes). Required for efficient processing of 16S rRNA. May interact with the 5'-terminal helix region of 16S rRNA.</text>
</comment>
<comment type="similarity">
    <text evidence="2">Belongs to the RbfA family.</text>
</comment>
<proteinExistence type="inferred from homology"/>
<dbReference type="AlphaFoldDB" id="S5DVY9"/>
<dbReference type="InterPro" id="IPR015946">
    <property type="entry name" value="KH_dom-like_a/b"/>
</dbReference>
<organism evidence="3">
    <name type="scientific">Candidatus Actinomarina minuta</name>
    <dbReference type="NCBI Taxonomy" id="1389454"/>
    <lineage>
        <taxon>Bacteria</taxon>
        <taxon>Bacillati</taxon>
        <taxon>Actinomycetota</taxon>
        <taxon>Actinomycetes</taxon>
        <taxon>Candidatus Actinomarinidae</taxon>
        <taxon>Candidatus Actinomarinales</taxon>
        <taxon>Candidatus Actinomarineae</taxon>
        <taxon>Candidatus Actinomarinaceae</taxon>
        <taxon>Candidatus Actinomarina</taxon>
    </lineage>
</organism>